<dbReference type="RefSeq" id="WP_218108337.1">
    <property type="nucleotide sequence ID" value="NZ_FMCU01000028.1"/>
</dbReference>
<dbReference type="EMBL" id="FMCU01000028">
    <property type="protein sequence ID" value="SCF48745.1"/>
    <property type="molecule type" value="Genomic_DNA"/>
</dbReference>
<dbReference type="InterPro" id="IPR033889">
    <property type="entry name" value="LanC"/>
</dbReference>
<dbReference type="CDD" id="cd04793">
    <property type="entry name" value="LanC"/>
    <property type="match status" value="1"/>
</dbReference>
<evidence type="ECO:0000256" key="1">
    <source>
        <dbReference type="PIRSR" id="PIRSR607822-1"/>
    </source>
</evidence>
<dbReference type="Gene3D" id="1.50.10.20">
    <property type="match status" value="1"/>
</dbReference>
<name>A0A1C5AU35_9ACTN</name>
<keyword evidence="3" id="KW-1185">Reference proteome</keyword>
<dbReference type="PRINTS" id="PR01950">
    <property type="entry name" value="LANCSUPER"/>
</dbReference>
<proteinExistence type="predicted"/>
<dbReference type="SUPFAM" id="SSF158745">
    <property type="entry name" value="LanC-like"/>
    <property type="match status" value="1"/>
</dbReference>
<organism evidence="2 3">
    <name type="scientific">Micromonospora matsumotoense</name>
    <dbReference type="NCBI Taxonomy" id="121616"/>
    <lineage>
        <taxon>Bacteria</taxon>
        <taxon>Bacillati</taxon>
        <taxon>Actinomycetota</taxon>
        <taxon>Actinomycetes</taxon>
        <taxon>Micromonosporales</taxon>
        <taxon>Micromonosporaceae</taxon>
        <taxon>Micromonospora</taxon>
    </lineage>
</organism>
<sequence>MTTPTITANPVNALTAACARLANPSIVDPSPDGRTRPQSLAGGAVGIALLHIERATGGHGDEATADSWIRAAVSEPVSIGRNSDPFHGAPALAFMLHSARALGGYHRAYASLNDVTIILTRQRLAAAHARIDRREPLNMYEFDLVHGLTGLALYHLHAQPDHPVSRELVAYLTRITEPLNGNITSPPWWLHSGLGGTPAADFPHGHGNIGTAHGTSAIIATLAYAILHGHDTPTAHAALAALCGWTDQHRQDDPGATWWPGYVVPDAGPKRHRPSWCYGTPGIARAQQLAGLAQHDSTRQQQAENAMLAELTDTRQRERLPEVGLCHGKAGLLQSACRMAADSTDPHRKAQLTAEIPGLAAELASQLDADTHIEPELMNGTAGAALALHTATTGAPATGWDTFLALS</sequence>
<dbReference type="Proteomes" id="UP000198797">
    <property type="component" value="Unassembled WGS sequence"/>
</dbReference>
<evidence type="ECO:0000313" key="3">
    <source>
        <dbReference type="Proteomes" id="UP000198797"/>
    </source>
</evidence>
<dbReference type="GO" id="GO:0046872">
    <property type="term" value="F:metal ion binding"/>
    <property type="evidence" value="ECO:0007669"/>
    <property type="project" value="UniProtKB-KW"/>
</dbReference>
<dbReference type="GO" id="GO:0031179">
    <property type="term" value="P:peptide modification"/>
    <property type="evidence" value="ECO:0007669"/>
    <property type="project" value="InterPro"/>
</dbReference>
<dbReference type="AlphaFoldDB" id="A0A1C5AU35"/>
<gene>
    <name evidence="2" type="ORF">GA0070216_12839</name>
</gene>
<evidence type="ECO:0000313" key="2">
    <source>
        <dbReference type="EMBL" id="SCF48745.1"/>
    </source>
</evidence>
<feature type="binding site" evidence="1">
    <location>
        <position position="326"/>
    </location>
    <ligand>
        <name>Zn(2+)</name>
        <dbReference type="ChEBI" id="CHEBI:29105"/>
    </ligand>
</feature>
<dbReference type="PRINTS" id="PR01955">
    <property type="entry name" value="LANCFRANKIA"/>
</dbReference>
<feature type="binding site" evidence="1">
    <location>
        <position position="277"/>
    </location>
    <ligand>
        <name>Zn(2+)</name>
        <dbReference type="ChEBI" id="CHEBI:29105"/>
    </ligand>
</feature>
<dbReference type="STRING" id="121616.GA0070216_12839"/>
<keyword evidence="1" id="KW-0862">Zinc</keyword>
<dbReference type="InterPro" id="IPR007822">
    <property type="entry name" value="LANC-like"/>
</dbReference>
<feature type="binding site" evidence="1">
    <location>
        <position position="327"/>
    </location>
    <ligand>
        <name>Zn(2+)</name>
        <dbReference type="ChEBI" id="CHEBI:29105"/>
    </ligand>
</feature>
<reference evidence="3" key="1">
    <citation type="submission" date="2016-06" db="EMBL/GenBank/DDBJ databases">
        <authorList>
            <person name="Varghese N."/>
            <person name="Submissions Spin"/>
        </authorList>
    </citation>
    <scope>NUCLEOTIDE SEQUENCE [LARGE SCALE GENOMIC DNA]</scope>
    <source>
        <strain evidence="3">DSM 44100</strain>
    </source>
</reference>
<accession>A0A1C5AU35</accession>
<protein>
    <submittedName>
        <fullName evidence="2">Lanthionine synthetase C-like protein</fullName>
    </submittedName>
</protein>
<dbReference type="Pfam" id="PF05147">
    <property type="entry name" value="LANC_like"/>
    <property type="match status" value="1"/>
</dbReference>
<keyword evidence="1" id="KW-0479">Metal-binding</keyword>
<dbReference type="SMART" id="SM01260">
    <property type="entry name" value="LANC_like"/>
    <property type="match status" value="1"/>
</dbReference>